<feature type="signal peptide" evidence="1">
    <location>
        <begin position="1"/>
        <end position="29"/>
    </location>
</feature>
<dbReference type="Proteomes" id="UP001054837">
    <property type="component" value="Unassembled WGS sequence"/>
</dbReference>
<comment type="caution">
    <text evidence="2">The sequence shown here is derived from an EMBL/GenBank/DDBJ whole genome shotgun (WGS) entry which is preliminary data.</text>
</comment>
<evidence type="ECO:0000256" key="1">
    <source>
        <dbReference type="SAM" id="SignalP"/>
    </source>
</evidence>
<evidence type="ECO:0008006" key="4">
    <source>
        <dbReference type="Google" id="ProtNLM"/>
    </source>
</evidence>
<name>A0AAV4TJ35_9ARAC</name>
<organism evidence="2 3">
    <name type="scientific">Caerostris darwini</name>
    <dbReference type="NCBI Taxonomy" id="1538125"/>
    <lineage>
        <taxon>Eukaryota</taxon>
        <taxon>Metazoa</taxon>
        <taxon>Ecdysozoa</taxon>
        <taxon>Arthropoda</taxon>
        <taxon>Chelicerata</taxon>
        <taxon>Arachnida</taxon>
        <taxon>Araneae</taxon>
        <taxon>Araneomorphae</taxon>
        <taxon>Entelegynae</taxon>
        <taxon>Araneoidea</taxon>
        <taxon>Araneidae</taxon>
        <taxon>Caerostris</taxon>
    </lineage>
</organism>
<accession>A0AAV4TJ35</accession>
<feature type="chain" id="PRO_5043416639" description="Secreted protein" evidence="1">
    <location>
        <begin position="30"/>
        <end position="244"/>
    </location>
</feature>
<dbReference type="EMBL" id="BPLQ01009579">
    <property type="protein sequence ID" value="GIY44927.1"/>
    <property type="molecule type" value="Genomic_DNA"/>
</dbReference>
<evidence type="ECO:0000313" key="2">
    <source>
        <dbReference type="EMBL" id="GIY44927.1"/>
    </source>
</evidence>
<dbReference type="AlphaFoldDB" id="A0AAV4TJ35"/>
<gene>
    <name evidence="2" type="ORF">CDAR_241341</name>
</gene>
<protein>
    <recommendedName>
        <fullName evidence="4">Secreted protein</fullName>
    </recommendedName>
</protein>
<reference evidence="2 3" key="1">
    <citation type="submission" date="2021-06" db="EMBL/GenBank/DDBJ databases">
        <title>Caerostris darwini draft genome.</title>
        <authorList>
            <person name="Kono N."/>
            <person name="Arakawa K."/>
        </authorList>
    </citation>
    <scope>NUCLEOTIDE SEQUENCE [LARGE SCALE GENOMIC DNA]</scope>
</reference>
<sequence>MGSFCWMALELPLLTAFLTQLSKKRTCRAAETDGVFEYFEHSSGGDADDPLEPPDGPDVPLDNTFRPPLPFVLGKGASSLCCYRRCFVCTKKKHNSPSLKNKKRESEGEVEVDSNFLPCAMLFLEREKKALMTWNVGRRAKSPVKRTSCQPLRFQNIYPLLNIQITDFQMVGREPQEGHTIFLTVKITINTQFIVLRIEVTNRRITRYSGGGDAAIHHCWQALIETQKETKSEVGTIIKATHSS</sequence>
<proteinExistence type="predicted"/>
<evidence type="ECO:0000313" key="3">
    <source>
        <dbReference type="Proteomes" id="UP001054837"/>
    </source>
</evidence>
<keyword evidence="1" id="KW-0732">Signal</keyword>
<keyword evidence="3" id="KW-1185">Reference proteome</keyword>